<reference evidence="1" key="2">
    <citation type="journal article" date="2015" name="Data Brief">
        <title>Shoot transcriptome of the giant reed, Arundo donax.</title>
        <authorList>
            <person name="Barrero R.A."/>
            <person name="Guerrero F.D."/>
            <person name="Moolhuijzen P."/>
            <person name="Goolsby J.A."/>
            <person name="Tidwell J."/>
            <person name="Bellgard S.E."/>
            <person name="Bellgard M.I."/>
        </authorList>
    </citation>
    <scope>NUCLEOTIDE SEQUENCE</scope>
    <source>
        <tissue evidence="1">Shoot tissue taken approximately 20 cm above the soil surface</tissue>
    </source>
</reference>
<accession>A0A0A9H3H8</accession>
<name>A0A0A9H3H8_ARUDO</name>
<proteinExistence type="predicted"/>
<organism evidence="1">
    <name type="scientific">Arundo donax</name>
    <name type="common">Giant reed</name>
    <name type="synonym">Donax arundinaceus</name>
    <dbReference type="NCBI Taxonomy" id="35708"/>
    <lineage>
        <taxon>Eukaryota</taxon>
        <taxon>Viridiplantae</taxon>
        <taxon>Streptophyta</taxon>
        <taxon>Embryophyta</taxon>
        <taxon>Tracheophyta</taxon>
        <taxon>Spermatophyta</taxon>
        <taxon>Magnoliopsida</taxon>
        <taxon>Liliopsida</taxon>
        <taxon>Poales</taxon>
        <taxon>Poaceae</taxon>
        <taxon>PACMAD clade</taxon>
        <taxon>Arundinoideae</taxon>
        <taxon>Arundineae</taxon>
        <taxon>Arundo</taxon>
    </lineage>
</organism>
<protein>
    <submittedName>
        <fullName evidence="1">Uncharacterized protein</fullName>
    </submittedName>
</protein>
<dbReference type="EMBL" id="GBRH01166136">
    <property type="protein sequence ID" value="JAE31760.1"/>
    <property type="molecule type" value="Transcribed_RNA"/>
</dbReference>
<reference evidence="1" key="1">
    <citation type="submission" date="2014-09" db="EMBL/GenBank/DDBJ databases">
        <authorList>
            <person name="Magalhaes I.L.F."/>
            <person name="Oliveira U."/>
            <person name="Santos F.R."/>
            <person name="Vidigal T.H.D.A."/>
            <person name="Brescovit A.D."/>
            <person name="Santos A.J."/>
        </authorList>
    </citation>
    <scope>NUCLEOTIDE SEQUENCE</scope>
    <source>
        <tissue evidence="1">Shoot tissue taken approximately 20 cm above the soil surface</tissue>
    </source>
</reference>
<evidence type="ECO:0000313" key="1">
    <source>
        <dbReference type="EMBL" id="JAE31760.1"/>
    </source>
</evidence>
<sequence length="20" mass="2277">MICQIFCSSLSTSTLFLRIL</sequence>
<dbReference type="AlphaFoldDB" id="A0A0A9H3H8"/>